<dbReference type="PROSITE" id="PS00610">
    <property type="entry name" value="NA_NEUROTRAN_SYMP_1"/>
    <property type="match status" value="1"/>
</dbReference>
<evidence type="ECO:0000313" key="9">
    <source>
        <dbReference type="EMBL" id="THG36450.1"/>
    </source>
</evidence>
<dbReference type="AlphaFoldDB" id="A0A4S4FZ99"/>
<name>A0A4S4FZ99_9ACTN</name>
<dbReference type="CDD" id="cd10336">
    <property type="entry name" value="SLC6sbd_Tyt1-Like"/>
    <property type="match status" value="1"/>
</dbReference>
<evidence type="ECO:0000256" key="3">
    <source>
        <dbReference type="ARBA" id="ARBA00022692"/>
    </source>
</evidence>
<dbReference type="EMBL" id="SSTJ01000016">
    <property type="protein sequence ID" value="THG36450.1"/>
    <property type="molecule type" value="Genomic_DNA"/>
</dbReference>
<dbReference type="GO" id="GO:0015293">
    <property type="term" value="F:symporter activity"/>
    <property type="evidence" value="ECO:0007669"/>
    <property type="project" value="UniProtKB-KW"/>
</dbReference>
<feature type="compositionally biased region" description="Low complexity" evidence="7">
    <location>
        <begin position="73"/>
        <end position="85"/>
    </location>
</feature>
<organism evidence="9 10">
    <name type="scientific">Adlercreutzia caecimuris</name>
    <dbReference type="NCBI Taxonomy" id="671266"/>
    <lineage>
        <taxon>Bacteria</taxon>
        <taxon>Bacillati</taxon>
        <taxon>Actinomycetota</taxon>
        <taxon>Coriobacteriia</taxon>
        <taxon>Eggerthellales</taxon>
        <taxon>Eggerthellaceae</taxon>
        <taxon>Adlercreutzia</taxon>
    </lineage>
</organism>
<sequence length="563" mass="60502">MTAPLTFGYNGTAISFKCGHLPARRVHRRHDREPPSTLPFPQRPSRPGHSPCRGAPARPTQEVPVSTDPASIPAPARDAAVPAADSNPAGADIPAGIGSAAAPREHFASRLGFILISAGCAIGLGNVWRFPYIAGEYGGAAFILLYLIFLVILGLPVMVMEFAVGRASQRSAALAFDVLQPSRRWHWFSWWGYIGCMLLMMFYTTVCGWMLAYTAKMATGTFDGLDPEGVGGVFGTMLANPSEMVGWMLAVIVIGFFVCSFGLQKGVERITKIMMICLLGVMGLLVVRSVTLPGAAEGLAFYLVPDFGRMFAGGIGGFGEAVYAAMGQAFFTLSLGISAMEVFGSRIGKQNSLTGEALRICGLDTLVAILAGLIIFPACFAFAVAPDQGPSLVFVTLPNVFNQMPLGQLWGTLFFVFMSFAALSTIIAVFENLITFTMEKWDLSRRDAIKRTAILVTVLSLPCALGFNVLAGVTVPGIGDIQSIEDFIVSNNLLPLGSLLYVVFCVSRKGWGWKNFLAEADTGTGAKFPRWARGWLAFGLPTLIIIIFIMGYVPKIMLWLGLA</sequence>
<keyword evidence="2 6" id="KW-0813">Transport</keyword>
<feature type="region of interest" description="Disordered" evidence="7">
    <location>
        <begin position="27"/>
        <end position="85"/>
    </location>
</feature>
<dbReference type="NCBIfam" id="NF037979">
    <property type="entry name" value="Na_transp"/>
    <property type="match status" value="1"/>
</dbReference>
<evidence type="ECO:0000256" key="4">
    <source>
        <dbReference type="ARBA" id="ARBA00022989"/>
    </source>
</evidence>
<gene>
    <name evidence="9" type="ORF">E5986_09970</name>
</gene>
<feature type="transmembrane region" description="Helical" evidence="8">
    <location>
        <begin position="452"/>
        <end position="475"/>
    </location>
</feature>
<keyword evidence="5 8" id="KW-0472">Membrane</keyword>
<dbReference type="SUPFAM" id="SSF161070">
    <property type="entry name" value="SNF-like"/>
    <property type="match status" value="1"/>
</dbReference>
<evidence type="ECO:0000256" key="7">
    <source>
        <dbReference type="SAM" id="MobiDB-lite"/>
    </source>
</evidence>
<dbReference type="Proteomes" id="UP000308978">
    <property type="component" value="Unassembled WGS sequence"/>
</dbReference>
<protein>
    <recommendedName>
        <fullName evidence="6">Transporter</fullName>
    </recommendedName>
</protein>
<evidence type="ECO:0000256" key="6">
    <source>
        <dbReference type="RuleBase" id="RU003732"/>
    </source>
</evidence>
<proteinExistence type="inferred from homology"/>
<feature type="transmembrane region" description="Helical" evidence="8">
    <location>
        <begin position="409"/>
        <end position="431"/>
    </location>
</feature>
<dbReference type="InterPro" id="IPR047218">
    <property type="entry name" value="YocR/YhdH-like"/>
</dbReference>
<dbReference type="PROSITE" id="PS50267">
    <property type="entry name" value="NA_NEUROTRAN_SYMP_3"/>
    <property type="match status" value="1"/>
</dbReference>
<keyword evidence="3 6" id="KW-0812">Transmembrane</keyword>
<comment type="caution">
    <text evidence="9">The sequence shown here is derived from an EMBL/GenBank/DDBJ whole genome shotgun (WGS) entry which is preliminary data.</text>
</comment>
<evidence type="ECO:0000256" key="1">
    <source>
        <dbReference type="ARBA" id="ARBA00004141"/>
    </source>
</evidence>
<dbReference type="PRINTS" id="PR00176">
    <property type="entry name" value="NANEUSMPORT"/>
</dbReference>
<evidence type="ECO:0000256" key="2">
    <source>
        <dbReference type="ARBA" id="ARBA00022448"/>
    </source>
</evidence>
<feature type="transmembrane region" description="Helical" evidence="8">
    <location>
        <begin position="322"/>
        <end position="344"/>
    </location>
</feature>
<feature type="transmembrane region" description="Helical" evidence="8">
    <location>
        <begin position="190"/>
        <end position="212"/>
    </location>
</feature>
<dbReference type="GO" id="GO:0016020">
    <property type="term" value="C:membrane"/>
    <property type="evidence" value="ECO:0007669"/>
    <property type="project" value="UniProtKB-SubCell"/>
</dbReference>
<dbReference type="Pfam" id="PF00209">
    <property type="entry name" value="SNF"/>
    <property type="match status" value="2"/>
</dbReference>
<dbReference type="InterPro" id="IPR000175">
    <property type="entry name" value="Na/ntran_symport"/>
</dbReference>
<accession>A0A4S4FZ99</accession>
<comment type="similarity">
    <text evidence="6">Belongs to the sodium:neurotransmitter symporter (SNF) (TC 2.A.22) family.</text>
</comment>
<comment type="subcellular location">
    <subcellularLocation>
        <location evidence="1">Membrane</location>
        <topology evidence="1">Multi-pass membrane protein</topology>
    </subcellularLocation>
</comment>
<feature type="transmembrane region" description="Helical" evidence="8">
    <location>
        <begin position="111"/>
        <end position="128"/>
    </location>
</feature>
<feature type="transmembrane region" description="Helical" evidence="8">
    <location>
        <begin position="244"/>
        <end position="263"/>
    </location>
</feature>
<feature type="transmembrane region" description="Helical" evidence="8">
    <location>
        <begin position="365"/>
        <end position="385"/>
    </location>
</feature>
<feature type="transmembrane region" description="Helical" evidence="8">
    <location>
        <begin position="275"/>
        <end position="302"/>
    </location>
</feature>
<dbReference type="PANTHER" id="PTHR42948">
    <property type="entry name" value="TRANSPORTER"/>
    <property type="match status" value="1"/>
</dbReference>
<dbReference type="PANTHER" id="PTHR42948:SF1">
    <property type="entry name" value="TRANSPORTER"/>
    <property type="match status" value="1"/>
</dbReference>
<dbReference type="InterPro" id="IPR037272">
    <property type="entry name" value="SNS_sf"/>
</dbReference>
<feature type="transmembrane region" description="Helical" evidence="8">
    <location>
        <begin position="487"/>
        <end position="506"/>
    </location>
</feature>
<evidence type="ECO:0000256" key="5">
    <source>
        <dbReference type="ARBA" id="ARBA00023136"/>
    </source>
</evidence>
<evidence type="ECO:0000313" key="10">
    <source>
        <dbReference type="Proteomes" id="UP000308978"/>
    </source>
</evidence>
<feature type="transmembrane region" description="Helical" evidence="8">
    <location>
        <begin position="535"/>
        <end position="553"/>
    </location>
</feature>
<feature type="transmembrane region" description="Helical" evidence="8">
    <location>
        <begin position="140"/>
        <end position="164"/>
    </location>
</feature>
<evidence type="ECO:0000256" key="8">
    <source>
        <dbReference type="SAM" id="Phobius"/>
    </source>
</evidence>
<keyword evidence="6" id="KW-0769">Symport</keyword>
<keyword evidence="4 8" id="KW-1133">Transmembrane helix</keyword>
<reference evidence="9 10" key="1">
    <citation type="submission" date="2019-04" db="EMBL/GenBank/DDBJ databases">
        <title>Microbes associate with the intestines of laboratory mice.</title>
        <authorList>
            <person name="Navarre W."/>
            <person name="Wong E."/>
            <person name="Huang K.C."/>
            <person name="Tropini C."/>
            <person name="Ng K."/>
            <person name="Yu B."/>
        </authorList>
    </citation>
    <scope>NUCLEOTIDE SEQUENCE [LARGE SCALE GENOMIC DNA]</scope>
    <source>
        <strain evidence="9 10">NM80_B27</strain>
    </source>
</reference>